<dbReference type="Pfam" id="PF14228">
    <property type="entry name" value="MOR2-PAG1_mid"/>
    <property type="match status" value="1"/>
</dbReference>
<dbReference type="Proteomes" id="UP001605036">
    <property type="component" value="Unassembled WGS sequence"/>
</dbReference>
<dbReference type="PANTHER" id="PTHR12295">
    <property type="entry name" value="FURRY-RELATED"/>
    <property type="match status" value="1"/>
</dbReference>
<feature type="region of interest" description="Disordered" evidence="1">
    <location>
        <begin position="2159"/>
        <end position="2185"/>
    </location>
</feature>
<organism evidence="5 6">
    <name type="scientific">Riccia fluitans</name>
    <dbReference type="NCBI Taxonomy" id="41844"/>
    <lineage>
        <taxon>Eukaryota</taxon>
        <taxon>Viridiplantae</taxon>
        <taxon>Streptophyta</taxon>
        <taxon>Embryophyta</taxon>
        <taxon>Marchantiophyta</taxon>
        <taxon>Marchantiopsida</taxon>
        <taxon>Marchantiidae</taxon>
        <taxon>Marchantiales</taxon>
        <taxon>Ricciaceae</taxon>
        <taxon>Riccia</taxon>
    </lineage>
</organism>
<evidence type="ECO:0008006" key="7">
    <source>
        <dbReference type="Google" id="ProtNLM"/>
    </source>
</evidence>
<evidence type="ECO:0000313" key="6">
    <source>
        <dbReference type="Proteomes" id="UP001605036"/>
    </source>
</evidence>
<feature type="domain" description="Cell morphogenesis protein C-terminal" evidence="3">
    <location>
        <begin position="1806"/>
        <end position="2102"/>
    </location>
</feature>
<dbReference type="InterPro" id="IPR016024">
    <property type="entry name" value="ARM-type_fold"/>
</dbReference>
<dbReference type="InterPro" id="IPR039867">
    <property type="entry name" value="Furry/Tao3/Mor2"/>
</dbReference>
<dbReference type="SUPFAM" id="SSF48371">
    <property type="entry name" value="ARM repeat"/>
    <property type="match status" value="2"/>
</dbReference>
<name>A0ABD1YC60_9MARC</name>
<comment type="caution">
    <text evidence="5">The sequence shown here is derived from an EMBL/GenBank/DDBJ whole genome shotgun (WGS) entry which is preliminary data.</text>
</comment>
<evidence type="ECO:0000256" key="1">
    <source>
        <dbReference type="SAM" id="MobiDB-lite"/>
    </source>
</evidence>
<proteinExistence type="predicted"/>
<dbReference type="EMBL" id="JBHFFA010000005">
    <property type="protein sequence ID" value="KAL2624356.1"/>
    <property type="molecule type" value="Genomic_DNA"/>
</dbReference>
<sequence>MRVVSAAKLIVDVLLQKFLPLARRRIDTVQAQDWQYLRASDPMYEQVLDSLAMVAHHTPKPLLEALLRWRESESPKPSGMTDASTFQRKLAVECIFSSACIRFVECCPQDGLTGTLWTGLEDFVFDWLINADRVVSQTEYPSLVDLRGLLLDLVAQLLGALSRMRFSSITERFFNELNGRRMETNTARSETLNIIHGMRYLKLGVTVGGLNGSTSFIIKANPLNRVPAKKKTELHHAMCNMLSSILAPLADGGKGSWPPSGVDQALTLWYDAVLRIRNQLTLWMEKQSKHINVFYPLATLLLCLGDPVYFSTTFGSHLDQLHKLLREKNHRSVALDCVHRVLRFYLNVYAESHQKHRVWVYLHNTSSQLLACLKKGSLTQDMQHDKLVDICVTIAESNLDFCMSHMILELLRTENLSEAKVIGLRALLAVVSSPTHQRFASDAFVDSQISAPSSRRSSPTPSWSHATGIVASPSHLSTGSLSSEVTLTCHDIGPYVPKVRLALGSIIKACHATYGSALLTSSKSTIEPLTKEKSQGWLVFRWALKCVPHLIPEQWRAEKLTEIIPVYAISIEPGVREEAVQVLFRTVRDLPQSRFAVMRGMANFILRIPDDFPLLIHTSLGRLVQLLHSWRACLAEENNSAESGGVLRRSKDAGSIFSSQRPYEETSAAFDPSGMDAVGLIFLCSVDLQIRHTAVELLRCVRALQNDITRLSLKEDYGKSRMEPEPTFVIDVFEETGEDIVQRCYWDSGRWYDLRKEWDVAPADLTLQNVLESNEKGRWARCLSELVSYVTELCPAAVQGARLEVVSRLAHITPVELGGKAAQMHDMDSKLDQWHMYSMFACSCPPEDSDDGSGASVKELLKLVFPSLKSGNEGQICAATVALGHSHLEICELMLTDLSSFLEEVTSEMDSRPKWKSQKVRREDVRVHVADVHRMVAENIWPGMLVKRPLLRTHFQRFIQDTVRQIVTSTPENFQDVQSLRYSLASVLRCLAADMVRASSEKFVPGTRKTLFDLLTSWCDDTSSAWGGDGVSDYRREIEKYKSSQNVRTKDSVEKISVEKEINEQVDAIQWIAMNAMAALLYGPCFDDSARKMSGRVVSWINGLFLEPATRVPVGYSPADPRTASPHSKFGLSGIADVFRGGAVGRDRQRMSSYRVLLAKTALMNLLQTNLDLFPACIDQCYSSDSSIADGYFTVLAEVYMRHDVPKCEIQRLLSLILYKVVDRSRQIRDDALQMLETLSIRAWAEEGEGAGRYRAAVVGSLPDSYQQFQYQLSAKLAKEHPELSELLCEEIMQRQLDAVDIIAQHQVLTCMAPWIENLNFMMLWDSGWSERLLKSLYYVTWRHGDQFPDEIEKLWSTVATKWRNIIPVLDFLITKGIEDCDSNATGEISGAFATYFSVAKRISLYLARISPQQTIDHLVFELSKRMLEDYPEQTKRPTDASFDNDNIVPVLEFSQGPQLVQIIDPPPHMSPLLVRGSLEGPLRNVSGSLSWRTVTGRSMSGPLNSLAVPEIHQGRSGQLFTGSGPLMSLSGPLIGVRSSTGSLKSRHMSRDSGDYFVDTPNSLDETRLSIPALSAGDLQSALRGHHHWLSRADIALILLAEIAYENDEDFRGHLPLLFHVTFVSMDSSEDIVREHCQQLLVNLLYSLAGRHLELYDVGDHGDGEYKQQVVSLIKYVQSKKSSMMWENEDMTVSRMELPSAALLSALVLSVVDAIFFQGDLRERWGDVALKWAMECTSRHLACRSHQIYRALRRSVTSDTCVSLLRCLHRCFGSPSQPVLGFVMEILLTLQVMVEIMEPEKVILYPQVFWGCVAMLHTDFVHVYTQVLELFARVIDRLSFHDQTAENVLLSNMPRDEYEHNQRDLGRLDSSGFDILGKNEEGAEAEEQKASETKVPTFEGVQALVMKGLMSTVSHASAIEVLSRITVHSCDEIFGDSDTRLLMHIVGLLPWLCLQLRKGESLMMLGFDSPLQQQLQKARSVAANISQWCAAKHLEGLTLLFAAYAEGWQTTMEDLLDRVAPLLSAEWFPRHSALAFGHLLRLLEKGPVEYQRVLLLMLKALLLHTTIDPAKSPQVYAAVSQFVESPLCYEALNVLEAVLQNCSTQFNFNVDSTPSASENGVFTVVGSQTFKRPEEDRFASNMASHSSFKAKSGPLRYSWQGSGGNVPATPSSATGIAGSSEPMPSRETALQNTKLALGRVLVTYGPGRKRDYKRLVPFVAPSIRPSTNTTAQQGK</sequence>
<evidence type="ECO:0000259" key="2">
    <source>
        <dbReference type="Pfam" id="PF14222"/>
    </source>
</evidence>
<feature type="domain" description="Cell morphogenesis central region" evidence="4">
    <location>
        <begin position="669"/>
        <end position="1781"/>
    </location>
</feature>
<dbReference type="PANTHER" id="PTHR12295:SF30">
    <property type="entry name" value="PROTEIN FURRY"/>
    <property type="match status" value="1"/>
</dbReference>
<evidence type="ECO:0000259" key="3">
    <source>
        <dbReference type="Pfam" id="PF14225"/>
    </source>
</evidence>
<feature type="domain" description="Cell morphogenesis protein N-terminal" evidence="2">
    <location>
        <begin position="87"/>
        <end position="630"/>
    </location>
</feature>
<evidence type="ECO:0000313" key="5">
    <source>
        <dbReference type="EMBL" id="KAL2624356.1"/>
    </source>
</evidence>
<keyword evidence="6" id="KW-1185">Reference proteome</keyword>
<dbReference type="InterPro" id="IPR025614">
    <property type="entry name" value="Cell_morpho_N"/>
</dbReference>
<protein>
    <recommendedName>
        <fullName evidence="7">ARM repeat superfamily protein</fullName>
    </recommendedName>
</protein>
<reference evidence="5 6" key="1">
    <citation type="submission" date="2024-09" db="EMBL/GenBank/DDBJ databases">
        <title>Chromosome-scale assembly of Riccia fluitans.</title>
        <authorList>
            <person name="Paukszto L."/>
            <person name="Sawicki J."/>
            <person name="Karawczyk K."/>
            <person name="Piernik-Szablinska J."/>
            <person name="Szczecinska M."/>
            <person name="Mazdziarz M."/>
        </authorList>
    </citation>
    <scope>NUCLEOTIDE SEQUENCE [LARGE SCALE GENOMIC DNA]</scope>
    <source>
        <strain evidence="5">Rf_01</strain>
        <tissue evidence="5">Aerial parts of the thallus</tissue>
    </source>
</reference>
<accession>A0ABD1YC60</accession>
<gene>
    <name evidence="5" type="ORF">R1flu_008601</name>
</gene>
<evidence type="ECO:0000259" key="4">
    <source>
        <dbReference type="Pfam" id="PF14228"/>
    </source>
</evidence>
<dbReference type="Pfam" id="PF14222">
    <property type="entry name" value="MOR2-PAG1_N"/>
    <property type="match status" value="1"/>
</dbReference>
<dbReference type="InterPro" id="IPR025481">
    <property type="entry name" value="Cell_Morphogen_C"/>
</dbReference>
<dbReference type="Pfam" id="PF14225">
    <property type="entry name" value="MOR2-PAG1_C"/>
    <property type="match status" value="1"/>
</dbReference>
<dbReference type="InterPro" id="IPR029473">
    <property type="entry name" value="MOR2-PAG1_mid"/>
</dbReference>